<feature type="transmembrane region" description="Helical" evidence="1">
    <location>
        <begin position="48"/>
        <end position="68"/>
    </location>
</feature>
<keyword evidence="1" id="KW-0472">Membrane</keyword>
<comment type="caution">
    <text evidence="2">The sequence shown here is derived from an EMBL/GenBank/DDBJ whole genome shotgun (WGS) entry which is preliminary data.</text>
</comment>
<gene>
    <name evidence="2" type="ORF">HMPREF1979_00951</name>
</gene>
<keyword evidence="3" id="KW-1185">Reference proteome</keyword>
<keyword evidence="1" id="KW-0812">Transmembrane</keyword>
<dbReference type="PATRIC" id="fig|1321818.3.peg.802"/>
<reference evidence="2 3" key="1">
    <citation type="submission" date="2013-08" db="EMBL/GenBank/DDBJ databases">
        <authorList>
            <person name="Weinstock G."/>
            <person name="Sodergren E."/>
            <person name="Wylie T."/>
            <person name="Fulton L."/>
            <person name="Fulton R."/>
            <person name="Fronick C."/>
            <person name="O'Laughlin M."/>
            <person name="Godfrey J."/>
            <person name="Miner T."/>
            <person name="Herter B."/>
            <person name="Appelbaum E."/>
            <person name="Cordes M."/>
            <person name="Lek S."/>
            <person name="Wollam A."/>
            <person name="Pepin K.H."/>
            <person name="Palsikar V.B."/>
            <person name="Mitreva M."/>
            <person name="Wilson R.K."/>
        </authorList>
    </citation>
    <scope>NUCLEOTIDE SEQUENCE [LARGE SCALE GENOMIC DNA]</scope>
    <source>
        <strain evidence="2 3">F0542</strain>
    </source>
</reference>
<feature type="transmembrane region" description="Helical" evidence="1">
    <location>
        <begin position="20"/>
        <end position="42"/>
    </location>
</feature>
<evidence type="ECO:0000256" key="1">
    <source>
        <dbReference type="SAM" id="Phobius"/>
    </source>
</evidence>
<proteinExistence type="predicted"/>
<evidence type="ECO:0000313" key="2">
    <source>
        <dbReference type="EMBL" id="ERH24962.1"/>
    </source>
</evidence>
<dbReference type="RefSeq" id="WP_021610306.1">
    <property type="nucleotide sequence ID" value="NZ_KE952082.1"/>
</dbReference>
<dbReference type="Proteomes" id="UP000016536">
    <property type="component" value="Unassembled WGS sequence"/>
</dbReference>
<accession>U1S2U7</accession>
<dbReference type="HOGENOM" id="CLU_2646323_0_0_11"/>
<organism evidence="2 3">
    <name type="scientific">Actinomyces johnsonii F0542</name>
    <dbReference type="NCBI Taxonomy" id="1321818"/>
    <lineage>
        <taxon>Bacteria</taxon>
        <taxon>Bacillati</taxon>
        <taxon>Actinomycetota</taxon>
        <taxon>Actinomycetes</taxon>
        <taxon>Actinomycetales</taxon>
        <taxon>Actinomycetaceae</taxon>
        <taxon>Actinomyces</taxon>
    </lineage>
</organism>
<dbReference type="EMBL" id="AWSE01000044">
    <property type="protein sequence ID" value="ERH24962.1"/>
    <property type="molecule type" value="Genomic_DNA"/>
</dbReference>
<sequence>MMSSAGYDEGPWDARRALAIMIFAVGVLGAVTILSVSFAIGLYGLRGLWIPAVLLIPLALQGWGLRVLRRAESTLPG</sequence>
<dbReference type="AlphaFoldDB" id="U1S2U7"/>
<keyword evidence="1" id="KW-1133">Transmembrane helix</keyword>
<evidence type="ECO:0000313" key="3">
    <source>
        <dbReference type="Proteomes" id="UP000016536"/>
    </source>
</evidence>
<protein>
    <submittedName>
        <fullName evidence="2">Uncharacterized protein</fullName>
    </submittedName>
</protein>
<name>U1S2U7_9ACTO</name>